<comment type="caution">
    <text evidence="1">The sequence shown here is derived from an EMBL/GenBank/DDBJ whole genome shotgun (WGS) entry which is preliminary data.</text>
</comment>
<name>A0AA40SJ50_9ACTN</name>
<dbReference type="AlphaFoldDB" id="A0AA40SJ50"/>
<proteinExistence type="predicted"/>
<evidence type="ECO:0000313" key="2">
    <source>
        <dbReference type="Proteomes" id="UP000530412"/>
    </source>
</evidence>
<reference evidence="1 2" key="1">
    <citation type="submission" date="2020-08" db="EMBL/GenBank/DDBJ databases">
        <title>Genomic Encyclopedia of Type Strains, Phase III (KMG-III): the genomes of soil and plant-associated and newly described type strains.</title>
        <authorList>
            <person name="Whitman W."/>
        </authorList>
    </citation>
    <scope>NUCLEOTIDE SEQUENCE [LARGE SCALE GENOMIC DNA]</scope>
    <source>
        <strain evidence="1 2">CECT 3271</strain>
    </source>
</reference>
<dbReference type="Proteomes" id="UP000530412">
    <property type="component" value="Unassembled WGS sequence"/>
</dbReference>
<evidence type="ECO:0000313" key="1">
    <source>
        <dbReference type="EMBL" id="MBA8947131.1"/>
    </source>
</evidence>
<gene>
    <name evidence="1" type="ORF">FHS33_005590</name>
</gene>
<sequence>MQNLSRWLNRLDSAIAKKEFKFGETFRQILIPGPNRVESEGLLRIEPASQIYIPGSTYQHLHVVGWLDTDGNPFELTDDIGAALTLVADRRIEVVPAQPLTMEGEPSRKVFLSMSDLPDRRLMGPLDDGLDLDEDFRALLGGMRSLESREADVLNAAIRLHYGACLLFATDIAAAYTLVVAGIETLAGEFHKFNPGWDVWDQARSWEKFIKAQALTDKQAEALRSKLLEKNAHMRLGERFADYATSGITEAFFEQELSAWVPNIDWARGSITGGSWNPGPRIGEVNSNIDDLKKALKKSYAARSGFVHSGKRSVDSINQAVGAYAGYKSSAPVPFAILRSLLRYLILREIDSRCTSRETPPIEDRKAHNVATLLREAAPLLNGGTKGGG</sequence>
<dbReference type="EMBL" id="JACJIE010000018">
    <property type="protein sequence ID" value="MBA8947131.1"/>
    <property type="molecule type" value="Genomic_DNA"/>
</dbReference>
<protein>
    <submittedName>
        <fullName evidence="1">Uncharacterized protein</fullName>
    </submittedName>
</protein>
<dbReference type="RefSeq" id="WP_142194059.1">
    <property type="nucleotide sequence ID" value="NZ_BMSU01000002.1"/>
</dbReference>
<organism evidence="1 2">
    <name type="scientific">Streptomyces calvus</name>
    <dbReference type="NCBI Taxonomy" id="67282"/>
    <lineage>
        <taxon>Bacteria</taxon>
        <taxon>Bacillati</taxon>
        <taxon>Actinomycetota</taxon>
        <taxon>Actinomycetes</taxon>
        <taxon>Kitasatosporales</taxon>
        <taxon>Streptomycetaceae</taxon>
        <taxon>Streptomyces</taxon>
    </lineage>
</organism>
<accession>A0AA40SJ50</accession>